<dbReference type="InterPro" id="IPR036412">
    <property type="entry name" value="HAD-like_sf"/>
</dbReference>
<keyword evidence="5" id="KW-1185">Reference proteome</keyword>
<dbReference type="EMBL" id="VIVR01000001">
    <property type="protein sequence ID" value="TWE17895.1"/>
    <property type="molecule type" value="Genomic_DNA"/>
</dbReference>
<name>A0A561EQM0_9ACTN</name>
<proteinExistence type="predicted"/>
<dbReference type="OrthoDB" id="3680851at2"/>
<protein>
    <submittedName>
        <fullName evidence="4">Putative hydrolase of the HAD superfamily</fullName>
    </submittedName>
</protein>
<dbReference type="InterPro" id="IPR051400">
    <property type="entry name" value="HAD-like_hydrolase"/>
</dbReference>
<dbReference type="Proteomes" id="UP000318416">
    <property type="component" value="Unassembled WGS sequence"/>
</dbReference>
<dbReference type="InterPro" id="IPR006439">
    <property type="entry name" value="HAD-SF_hydro_IA"/>
</dbReference>
<comment type="caution">
    <text evidence="4">The sequence shown here is derived from an EMBL/GenBank/DDBJ whole genome shotgun (WGS) entry which is preliminary data.</text>
</comment>
<dbReference type="GO" id="GO:0044281">
    <property type="term" value="P:small molecule metabolic process"/>
    <property type="evidence" value="ECO:0007669"/>
    <property type="project" value="UniProtKB-ARBA"/>
</dbReference>
<reference evidence="4 5" key="1">
    <citation type="submission" date="2019-06" db="EMBL/GenBank/DDBJ databases">
        <title>Sequencing the genomes of 1000 actinobacteria strains.</title>
        <authorList>
            <person name="Klenk H.-P."/>
        </authorList>
    </citation>
    <scope>NUCLEOTIDE SEQUENCE [LARGE SCALE GENOMIC DNA]</scope>
    <source>
        <strain evidence="4 5">DSM 41649</strain>
    </source>
</reference>
<dbReference type="SFLD" id="SFLDG01129">
    <property type="entry name" value="C1.5:_HAD__Beta-PGM__Phosphata"/>
    <property type="match status" value="1"/>
</dbReference>
<dbReference type="InterPro" id="IPR023214">
    <property type="entry name" value="HAD_sf"/>
</dbReference>
<dbReference type="RefSeq" id="WP_145790870.1">
    <property type="nucleotide sequence ID" value="NZ_BAAABR010000007.1"/>
</dbReference>
<keyword evidence="2 4" id="KW-0378">Hydrolase</keyword>
<dbReference type="NCBIfam" id="TIGR01549">
    <property type="entry name" value="HAD-SF-IA-v1"/>
    <property type="match status" value="1"/>
</dbReference>
<evidence type="ECO:0000313" key="5">
    <source>
        <dbReference type="Proteomes" id="UP000318416"/>
    </source>
</evidence>
<gene>
    <name evidence="4" type="ORF">FB465_2936</name>
</gene>
<dbReference type="AlphaFoldDB" id="A0A561EQM0"/>
<dbReference type="SUPFAM" id="SSF56784">
    <property type="entry name" value="HAD-like"/>
    <property type="match status" value="1"/>
</dbReference>
<evidence type="ECO:0000313" key="4">
    <source>
        <dbReference type="EMBL" id="TWE17895.1"/>
    </source>
</evidence>
<sequence>MQRLVLIDLDHTLIERHGTSADWAAEFCATYGLHPDTAQSVYDTVHARPHPETFARLSAEYGLPLSGEALWERHVDGQASRVRRIPGVTDGLRRLRAGGWTVVVVTNGSTPIQSAKLARAGLRDAVDAVCISEEAGSRKPDPAIFHLAATRSGHDPSAGGWMVGNNPATDILGAQAAGLRSVWISAGHPWQEPHPAPDHAVRDVAEAADLLLSL</sequence>
<dbReference type="SFLD" id="SFLDS00003">
    <property type="entry name" value="Haloacid_Dehalogenase"/>
    <property type="match status" value="1"/>
</dbReference>
<keyword evidence="3" id="KW-0460">Magnesium</keyword>
<comment type="cofactor">
    <cofactor evidence="1">
        <name>Mg(2+)</name>
        <dbReference type="ChEBI" id="CHEBI:18420"/>
    </cofactor>
</comment>
<dbReference type="Pfam" id="PF13419">
    <property type="entry name" value="HAD_2"/>
    <property type="match status" value="1"/>
</dbReference>
<dbReference type="Gene3D" id="3.40.50.1000">
    <property type="entry name" value="HAD superfamily/HAD-like"/>
    <property type="match status" value="1"/>
</dbReference>
<dbReference type="GO" id="GO:0016787">
    <property type="term" value="F:hydrolase activity"/>
    <property type="evidence" value="ECO:0007669"/>
    <property type="project" value="UniProtKB-KW"/>
</dbReference>
<accession>A0A561EQM0</accession>
<dbReference type="PRINTS" id="PR00413">
    <property type="entry name" value="HADHALOGNASE"/>
</dbReference>
<dbReference type="PANTHER" id="PTHR46470">
    <property type="entry name" value="N-ACYLNEURAMINATE-9-PHOSPHATASE"/>
    <property type="match status" value="1"/>
</dbReference>
<dbReference type="InterPro" id="IPR041492">
    <property type="entry name" value="HAD_2"/>
</dbReference>
<evidence type="ECO:0000256" key="1">
    <source>
        <dbReference type="ARBA" id="ARBA00001946"/>
    </source>
</evidence>
<evidence type="ECO:0000256" key="3">
    <source>
        <dbReference type="ARBA" id="ARBA00022842"/>
    </source>
</evidence>
<evidence type="ECO:0000256" key="2">
    <source>
        <dbReference type="ARBA" id="ARBA00022801"/>
    </source>
</evidence>
<organism evidence="4 5">
    <name type="scientific">Kitasatospora atroaurantiaca</name>
    <dbReference type="NCBI Taxonomy" id="285545"/>
    <lineage>
        <taxon>Bacteria</taxon>
        <taxon>Bacillati</taxon>
        <taxon>Actinomycetota</taxon>
        <taxon>Actinomycetes</taxon>
        <taxon>Kitasatosporales</taxon>
        <taxon>Streptomycetaceae</taxon>
        <taxon>Kitasatospora</taxon>
    </lineage>
</organism>